<keyword evidence="2" id="KW-0472">Membrane</keyword>
<dbReference type="GeneID" id="92074545"/>
<dbReference type="RefSeq" id="XP_066701345.1">
    <property type="nucleotide sequence ID" value="XM_066841483.1"/>
</dbReference>
<keyword evidence="4" id="KW-1185">Reference proteome</keyword>
<feature type="region of interest" description="Disordered" evidence="1">
    <location>
        <begin position="45"/>
        <end position="68"/>
    </location>
</feature>
<sequence length="68" mass="7307">MEPLRTVGSQHLRAVPRHRGLYLVAATITGLAVGARYKASAMQKNEQAQKSSNDSSYYVSVDRSGGGI</sequence>
<name>A0ABR1QHG3_9PEZI</name>
<dbReference type="EMBL" id="JAQQWE010000004">
    <property type="protein sequence ID" value="KAK7956039.1"/>
    <property type="molecule type" value="Genomic_DNA"/>
</dbReference>
<proteinExistence type="predicted"/>
<accession>A0ABR1QHG3</accession>
<reference evidence="3 4" key="1">
    <citation type="submission" date="2023-01" db="EMBL/GenBank/DDBJ databases">
        <title>Analysis of 21 Apiospora genomes using comparative genomics revels a genus with tremendous synthesis potential of carbohydrate active enzymes and secondary metabolites.</title>
        <authorList>
            <person name="Sorensen T."/>
        </authorList>
    </citation>
    <scope>NUCLEOTIDE SEQUENCE [LARGE SCALE GENOMIC DNA]</scope>
    <source>
        <strain evidence="3 4">CBS 24483</strain>
    </source>
</reference>
<feature type="transmembrane region" description="Helical" evidence="2">
    <location>
        <begin position="20"/>
        <end position="37"/>
    </location>
</feature>
<keyword evidence="2" id="KW-1133">Transmembrane helix</keyword>
<feature type="compositionally biased region" description="Low complexity" evidence="1">
    <location>
        <begin position="51"/>
        <end position="68"/>
    </location>
</feature>
<evidence type="ECO:0000256" key="1">
    <source>
        <dbReference type="SAM" id="MobiDB-lite"/>
    </source>
</evidence>
<evidence type="ECO:0000313" key="3">
    <source>
        <dbReference type="EMBL" id="KAK7956039.1"/>
    </source>
</evidence>
<evidence type="ECO:0000256" key="2">
    <source>
        <dbReference type="SAM" id="Phobius"/>
    </source>
</evidence>
<evidence type="ECO:0000313" key="4">
    <source>
        <dbReference type="Proteomes" id="UP001391051"/>
    </source>
</evidence>
<organism evidence="3 4">
    <name type="scientific">Apiospora aurea</name>
    <dbReference type="NCBI Taxonomy" id="335848"/>
    <lineage>
        <taxon>Eukaryota</taxon>
        <taxon>Fungi</taxon>
        <taxon>Dikarya</taxon>
        <taxon>Ascomycota</taxon>
        <taxon>Pezizomycotina</taxon>
        <taxon>Sordariomycetes</taxon>
        <taxon>Xylariomycetidae</taxon>
        <taxon>Amphisphaeriales</taxon>
        <taxon>Apiosporaceae</taxon>
        <taxon>Apiospora</taxon>
    </lineage>
</organism>
<gene>
    <name evidence="3" type="ORF">PG986_005261</name>
</gene>
<dbReference type="Proteomes" id="UP001391051">
    <property type="component" value="Unassembled WGS sequence"/>
</dbReference>
<protein>
    <submittedName>
        <fullName evidence="3">Uncharacterized protein</fullName>
    </submittedName>
</protein>
<keyword evidence="2" id="KW-0812">Transmembrane</keyword>
<comment type="caution">
    <text evidence="3">The sequence shown here is derived from an EMBL/GenBank/DDBJ whole genome shotgun (WGS) entry which is preliminary data.</text>
</comment>